<dbReference type="PANTHER" id="PTHR30487">
    <property type="entry name" value="TYPE 4 PREPILIN-LIKE PROTEINS LEADER PEPTIDE-PROCESSING ENZYME"/>
    <property type="match status" value="1"/>
</dbReference>
<feature type="transmembrane region" description="Helical" evidence="10">
    <location>
        <begin position="191"/>
        <end position="219"/>
    </location>
</feature>
<keyword evidence="5 9" id="KW-0812">Transmembrane</keyword>
<dbReference type="InterPro" id="IPR050882">
    <property type="entry name" value="Prepilin_peptidase/N-MTase"/>
</dbReference>
<keyword evidence="4" id="KW-0997">Cell inner membrane</keyword>
<comment type="caution">
    <text evidence="13">The sequence shown here is derived from an EMBL/GenBank/DDBJ whole genome shotgun (WGS) entry which is preliminary data.</text>
</comment>
<evidence type="ECO:0000256" key="3">
    <source>
        <dbReference type="ARBA" id="ARBA00022475"/>
    </source>
</evidence>
<keyword evidence="9 13" id="KW-0808">Transferase</keyword>
<dbReference type="Pfam" id="PF01478">
    <property type="entry name" value="Peptidase_A24"/>
    <property type="match status" value="1"/>
</dbReference>
<evidence type="ECO:0000256" key="6">
    <source>
        <dbReference type="ARBA" id="ARBA00022989"/>
    </source>
</evidence>
<comment type="subcellular location">
    <subcellularLocation>
        <location evidence="1">Cell inner membrane</location>
        <topology evidence="1">Multi-pass membrane protein</topology>
    </subcellularLocation>
    <subcellularLocation>
        <location evidence="9">Cell membrane</location>
        <topology evidence="9">Multi-pass membrane protein</topology>
    </subcellularLocation>
</comment>
<dbReference type="GO" id="GO:0032259">
    <property type="term" value="P:methylation"/>
    <property type="evidence" value="ECO:0007669"/>
    <property type="project" value="UniProtKB-KW"/>
</dbReference>
<dbReference type="RefSeq" id="WP_183996339.1">
    <property type="nucleotide sequence ID" value="NZ_JACIEH010000001.1"/>
</dbReference>
<evidence type="ECO:0000256" key="2">
    <source>
        <dbReference type="ARBA" id="ARBA00005801"/>
    </source>
</evidence>
<dbReference type="PANTHER" id="PTHR30487:SF0">
    <property type="entry name" value="PREPILIN LEADER PEPTIDASE_N-METHYLTRANSFERASE-RELATED"/>
    <property type="match status" value="1"/>
</dbReference>
<keyword evidence="9 13" id="KW-0489">Methyltransferase</keyword>
<dbReference type="EC" id="2.1.1.-" evidence="9"/>
<comment type="catalytic activity">
    <reaction evidence="9">
        <text>Typically cleaves a -Gly-|-Phe- bond to release an N-terminal, basic peptide of 5-8 residues from type IV prepilin, and then N-methylates the new N-terminal amino group, the methyl donor being S-adenosyl-L-methionine.</text>
        <dbReference type="EC" id="3.4.23.43"/>
    </reaction>
</comment>
<keyword evidence="7 10" id="KW-0472">Membrane</keyword>
<evidence type="ECO:0000259" key="12">
    <source>
        <dbReference type="Pfam" id="PF06750"/>
    </source>
</evidence>
<keyword evidence="3" id="KW-1003">Cell membrane</keyword>
<feature type="transmembrane region" description="Helical" evidence="10">
    <location>
        <begin position="153"/>
        <end position="171"/>
    </location>
</feature>
<dbReference type="GO" id="GO:0008168">
    <property type="term" value="F:methyltransferase activity"/>
    <property type="evidence" value="ECO:0007669"/>
    <property type="project" value="UniProtKB-KW"/>
</dbReference>
<keyword evidence="9" id="KW-0511">Multifunctional enzyme</keyword>
<comment type="function">
    <text evidence="9">Plays an essential role in type IV pili and type II pseudopili formation by proteolytically removing the leader sequence from substrate proteins and subsequently monomethylating the alpha-amino group of the newly exposed N-terminal phenylalanine.</text>
</comment>
<dbReference type="GO" id="GO:0005886">
    <property type="term" value="C:plasma membrane"/>
    <property type="evidence" value="ECO:0007669"/>
    <property type="project" value="UniProtKB-SubCell"/>
</dbReference>
<evidence type="ECO:0000313" key="14">
    <source>
        <dbReference type="Proteomes" id="UP000557392"/>
    </source>
</evidence>
<evidence type="ECO:0000256" key="4">
    <source>
        <dbReference type="ARBA" id="ARBA00022519"/>
    </source>
</evidence>
<dbReference type="InterPro" id="IPR014032">
    <property type="entry name" value="Peptidase_A24A_bac"/>
</dbReference>
<feature type="domain" description="Prepilin type IV endopeptidase peptidase" evidence="11">
    <location>
        <begin position="108"/>
        <end position="213"/>
    </location>
</feature>
<dbReference type="GO" id="GO:0004190">
    <property type="term" value="F:aspartic-type endopeptidase activity"/>
    <property type="evidence" value="ECO:0007669"/>
    <property type="project" value="UniProtKB-EC"/>
</dbReference>
<dbReference type="GO" id="GO:0006465">
    <property type="term" value="P:signal peptide processing"/>
    <property type="evidence" value="ECO:0007669"/>
    <property type="project" value="TreeGrafter"/>
</dbReference>
<evidence type="ECO:0000256" key="9">
    <source>
        <dbReference type="RuleBase" id="RU003794"/>
    </source>
</evidence>
<dbReference type="Gene3D" id="1.20.120.1220">
    <property type="match status" value="1"/>
</dbReference>
<keyword evidence="9" id="KW-0645">Protease</keyword>
<name>A0A7W6NX31_9SPHN</name>
<sequence>MTIDPVWGWAVLLGVLGLVFGSFIATLAIRWPAGRAISHGRSECDSCGKGLRAGELVPVLSYLLQRGRCRGCGAPIRMNHVLTELIGGAIGVAAAIASPDPAGAAGAVFGWLLLTLAALDVAALWLPNALTAALAATGLGTGLLGLNPPLDERLIGGAAGFGVLWLVAWGYKRLRGRQGLGGGDPKLFGGIGLWLGWHALPLVLLAACLIGFAGIFGLMLGGHKVTATDRLPFGVMLAAAAFAVWLGLAIGPIPG</sequence>
<keyword evidence="9 13" id="KW-0378">Hydrolase</keyword>
<feature type="domain" description="Prepilin peptidase A24 N-terminal" evidence="12">
    <location>
        <begin position="15"/>
        <end position="96"/>
    </location>
</feature>
<dbReference type="EMBL" id="JACIEH010000001">
    <property type="protein sequence ID" value="MBB4098139.1"/>
    <property type="molecule type" value="Genomic_DNA"/>
</dbReference>
<evidence type="ECO:0000256" key="7">
    <source>
        <dbReference type="ARBA" id="ARBA00023136"/>
    </source>
</evidence>
<dbReference type="InterPro" id="IPR010627">
    <property type="entry name" value="Prepilin_pept_A24_N"/>
</dbReference>
<feature type="transmembrane region" description="Helical" evidence="10">
    <location>
        <begin position="125"/>
        <end position="146"/>
    </location>
</feature>
<dbReference type="Proteomes" id="UP000557392">
    <property type="component" value="Unassembled WGS sequence"/>
</dbReference>
<dbReference type="Pfam" id="PF06750">
    <property type="entry name" value="A24_N_bact"/>
    <property type="match status" value="1"/>
</dbReference>
<organism evidence="13 14">
    <name type="scientific">Sphingomonas kyeonggiensis</name>
    <dbReference type="NCBI Taxonomy" id="1268553"/>
    <lineage>
        <taxon>Bacteria</taxon>
        <taxon>Pseudomonadati</taxon>
        <taxon>Pseudomonadota</taxon>
        <taxon>Alphaproteobacteria</taxon>
        <taxon>Sphingomonadales</taxon>
        <taxon>Sphingomonadaceae</taxon>
        <taxon>Sphingomonas</taxon>
    </lineage>
</organism>
<feature type="transmembrane region" description="Helical" evidence="10">
    <location>
        <begin position="6"/>
        <end position="29"/>
    </location>
</feature>
<feature type="transmembrane region" description="Helical" evidence="10">
    <location>
        <begin position="102"/>
        <end position="119"/>
    </location>
</feature>
<dbReference type="PRINTS" id="PR00864">
    <property type="entry name" value="PREPILNPTASE"/>
</dbReference>
<dbReference type="EC" id="3.4.23.43" evidence="9"/>
<evidence type="ECO:0000256" key="10">
    <source>
        <dbReference type="SAM" id="Phobius"/>
    </source>
</evidence>
<protein>
    <recommendedName>
        <fullName evidence="9">Prepilin leader peptidase/N-methyltransferase</fullName>
        <ecNumber evidence="9">2.1.1.-</ecNumber>
        <ecNumber evidence="9">3.4.23.43</ecNumber>
    </recommendedName>
</protein>
<evidence type="ECO:0000256" key="5">
    <source>
        <dbReference type="ARBA" id="ARBA00022692"/>
    </source>
</evidence>
<dbReference type="InterPro" id="IPR000045">
    <property type="entry name" value="Prepilin_IV_endopep_pep"/>
</dbReference>
<evidence type="ECO:0000313" key="13">
    <source>
        <dbReference type="EMBL" id="MBB4098139.1"/>
    </source>
</evidence>
<accession>A0A7W6NX31</accession>
<reference evidence="13 14" key="1">
    <citation type="submission" date="2020-08" db="EMBL/GenBank/DDBJ databases">
        <title>Genomic Encyclopedia of Type Strains, Phase IV (KMG-IV): sequencing the most valuable type-strain genomes for metagenomic binning, comparative biology and taxonomic classification.</title>
        <authorList>
            <person name="Goeker M."/>
        </authorList>
    </citation>
    <scope>NUCLEOTIDE SEQUENCE [LARGE SCALE GENOMIC DNA]</scope>
    <source>
        <strain evidence="13 14">DSM 101806</strain>
    </source>
</reference>
<evidence type="ECO:0000256" key="1">
    <source>
        <dbReference type="ARBA" id="ARBA00004429"/>
    </source>
</evidence>
<gene>
    <name evidence="13" type="ORF">GGR46_001672</name>
</gene>
<dbReference type="AlphaFoldDB" id="A0A7W6NX31"/>
<keyword evidence="6 10" id="KW-1133">Transmembrane helix</keyword>
<evidence type="ECO:0000256" key="8">
    <source>
        <dbReference type="RuleBase" id="RU003793"/>
    </source>
</evidence>
<proteinExistence type="inferred from homology"/>
<feature type="transmembrane region" description="Helical" evidence="10">
    <location>
        <begin position="231"/>
        <end position="253"/>
    </location>
</feature>
<keyword evidence="14" id="KW-1185">Reference proteome</keyword>
<evidence type="ECO:0000259" key="11">
    <source>
        <dbReference type="Pfam" id="PF01478"/>
    </source>
</evidence>
<comment type="similarity">
    <text evidence="2 8">Belongs to the peptidase A24 family.</text>
</comment>